<dbReference type="Gene3D" id="3.20.20.60">
    <property type="entry name" value="Phosphoenolpyruvate-binding domains"/>
    <property type="match status" value="1"/>
</dbReference>
<dbReference type="PIRSF" id="PIRSF000388">
    <property type="entry name" value="Pantoate_hydroxy_MeTrfase"/>
    <property type="match status" value="1"/>
</dbReference>
<evidence type="ECO:0000256" key="4">
    <source>
        <dbReference type="ARBA" id="ARBA00022679"/>
    </source>
</evidence>
<sequence>MLEALLKRTQTGEKIAMLTCYDATFAKLMALAGVDVLLVGDSLGMVIQGDGNTLHVSMQDMVYHTRCVSNGARPRADNPSGTNSVIMSDMPAGSYEHDKALALANAQALIEAGAHIVKIEGGGNMVDTAAYLIMHGVPVCAHLGFTPQSVEKLGGYKIQGKTAESAHTMLADAQAMAHAGVSMVLFEMVPAALAAHITQQIAVPTIGIGAGAGCSGQVLVLQDLLGIYTGPADKAPEDYKAPRFAQNFLHQTGSVQQAIATYVSAVKAGCFPEEQHSY</sequence>
<dbReference type="InterPro" id="IPR015813">
    <property type="entry name" value="Pyrv/PenolPyrv_kinase-like_dom"/>
</dbReference>
<comment type="caution">
    <text evidence="6">The sequence shown here is derived from an EMBL/GenBank/DDBJ whole genome shotgun (WGS) entry which is preliminary data.</text>
</comment>
<evidence type="ECO:0000256" key="1">
    <source>
        <dbReference type="ARBA" id="ARBA00008676"/>
    </source>
</evidence>
<comment type="subunit">
    <text evidence="2 5">Homodecamer; pentamer of dimers.</text>
</comment>
<keyword evidence="3 5" id="KW-0566">Pantothenate biosynthesis</keyword>
<dbReference type="NCBIfam" id="TIGR00222">
    <property type="entry name" value="panB"/>
    <property type="match status" value="1"/>
</dbReference>
<dbReference type="EC" id="2.1.2.11" evidence="5"/>
<evidence type="ECO:0000256" key="2">
    <source>
        <dbReference type="ARBA" id="ARBA00011424"/>
    </source>
</evidence>
<evidence type="ECO:0000256" key="5">
    <source>
        <dbReference type="HAMAP-Rule" id="MF_00156"/>
    </source>
</evidence>
<feature type="binding site" evidence="5">
    <location>
        <position position="118"/>
    </location>
    <ligand>
        <name>3-methyl-2-oxobutanoate</name>
        <dbReference type="ChEBI" id="CHEBI:11851"/>
    </ligand>
</feature>
<keyword evidence="4 5" id="KW-0808">Transferase</keyword>
<dbReference type="PANTHER" id="PTHR20881:SF0">
    <property type="entry name" value="3-METHYL-2-OXOBUTANOATE HYDROXYMETHYLTRANSFERASE"/>
    <property type="match status" value="1"/>
</dbReference>
<evidence type="ECO:0000313" key="7">
    <source>
        <dbReference type="Proteomes" id="UP001225906"/>
    </source>
</evidence>
<dbReference type="CDD" id="cd06557">
    <property type="entry name" value="KPHMT-like"/>
    <property type="match status" value="1"/>
</dbReference>
<dbReference type="Proteomes" id="UP001225906">
    <property type="component" value="Unassembled WGS sequence"/>
</dbReference>
<feature type="binding site" evidence="5">
    <location>
        <position position="41"/>
    </location>
    <ligand>
        <name>Mg(2+)</name>
        <dbReference type="ChEBI" id="CHEBI:18420"/>
    </ligand>
</feature>
<keyword evidence="5" id="KW-0479">Metal-binding</keyword>
<comment type="cofactor">
    <cofactor evidence="5">
        <name>Mg(2+)</name>
        <dbReference type="ChEBI" id="CHEBI:18420"/>
    </cofactor>
    <text evidence="5">Binds 1 Mg(2+) ion per subunit.</text>
</comment>
<feature type="binding site" evidence="5">
    <location>
        <position position="89"/>
    </location>
    <ligand>
        <name>Mg(2+)</name>
        <dbReference type="ChEBI" id="CHEBI:18420"/>
    </ligand>
</feature>
<reference evidence="7" key="1">
    <citation type="journal article" date="2019" name="Int. J. Syst. Evol. Microbiol.">
        <title>The Global Catalogue of Microorganisms (GCM) 10K type strain sequencing project: providing services to taxonomists for standard genome sequencing and annotation.</title>
        <authorList>
            <consortium name="The Broad Institute Genomics Platform"/>
            <consortium name="The Broad Institute Genome Sequencing Center for Infectious Disease"/>
            <person name="Wu L."/>
            <person name="Ma J."/>
        </authorList>
    </citation>
    <scope>NUCLEOTIDE SEQUENCE [LARGE SCALE GENOMIC DNA]</scope>
    <source>
        <strain evidence="7">VKM B-3159</strain>
    </source>
</reference>
<dbReference type="NCBIfam" id="NF001452">
    <property type="entry name" value="PRK00311.1"/>
    <property type="match status" value="1"/>
</dbReference>
<protein>
    <recommendedName>
        <fullName evidence="5">3-methyl-2-oxobutanoate hydroxymethyltransferase</fullName>
        <ecNumber evidence="5">2.1.2.11</ecNumber>
    </recommendedName>
    <alternativeName>
        <fullName evidence="5">Ketopantoate hydroxymethyltransferase</fullName>
        <shortName evidence="5">KPHMT</shortName>
    </alternativeName>
</protein>
<comment type="similarity">
    <text evidence="1 5">Belongs to the PanB family.</text>
</comment>
<dbReference type="SUPFAM" id="SSF51621">
    <property type="entry name" value="Phosphoenolpyruvate/pyruvate domain"/>
    <property type="match status" value="1"/>
</dbReference>
<dbReference type="InterPro" id="IPR003700">
    <property type="entry name" value="Pantoate_hydroxy_MeTrfase"/>
</dbReference>
<keyword evidence="7" id="KW-1185">Reference proteome</keyword>
<dbReference type="EMBL" id="JAVCAP010000002">
    <property type="protein sequence ID" value="MDP8566773.1"/>
    <property type="molecule type" value="Genomic_DNA"/>
</dbReference>
<feature type="active site" description="Proton acceptor" evidence="5">
    <location>
        <position position="187"/>
    </location>
</feature>
<dbReference type="PANTHER" id="PTHR20881">
    <property type="entry name" value="3-METHYL-2-OXOBUTANOATE HYDROXYMETHYLTRANSFERASE"/>
    <property type="match status" value="1"/>
</dbReference>
<dbReference type="RefSeq" id="WP_306388475.1">
    <property type="nucleotide sequence ID" value="NZ_JAVCAP010000002.1"/>
</dbReference>
<proteinExistence type="inferred from homology"/>
<dbReference type="GO" id="GO:0003864">
    <property type="term" value="F:3-methyl-2-oxobutanoate hydroxymethyltransferase activity"/>
    <property type="evidence" value="ECO:0007669"/>
    <property type="project" value="UniProtKB-EC"/>
</dbReference>
<comment type="subcellular location">
    <subcellularLocation>
        <location evidence="5">Cytoplasm</location>
    </subcellularLocation>
</comment>
<dbReference type="HAMAP" id="MF_00156">
    <property type="entry name" value="PanB"/>
    <property type="match status" value="1"/>
</dbReference>
<keyword evidence="5" id="KW-0460">Magnesium</keyword>
<organism evidence="6 7">
    <name type="scientific">Methylophilus aquaticus</name>
    <dbReference type="NCBI Taxonomy" id="1971610"/>
    <lineage>
        <taxon>Bacteria</taxon>
        <taxon>Pseudomonadati</taxon>
        <taxon>Pseudomonadota</taxon>
        <taxon>Betaproteobacteria</taxon>
        <taxon>Nitrosomonadales</taxon>
        <taxon>Methylophilaceae</taxon>
        <taxon>Methylophilus</taxon>
    </lineage>
</organism>
<evidence type="ECO:0000256" key="3">
    <source>
        <dbReference type="ARBA" id="ARBA00022655"/>
    </source>
</evidence>
<dbReference type="InterPro" id="IPR040442">
    <property type="entry name" value="Pyrv_kinase-like_dom_sf"/>
</dbReference>
<feature type="binding site" evidence="5">
    <location>
        <position position="89"/>
    </location>
    <ligand>
        <name>3-methyl-2-oxobutanoate</name>
        <dbReference type="ChEBI" id="CHEBI:11851"/>
    </ligand>
</feature>
<evidence type="ECO:0000313" key="6">
    <source>
        <dbReference type="EMBL" id="MDP8566773.1"/>
    </source>
</evidence>
<keyword evidence="5" id="KW-0963">Cytoplasm</keyword>
<comment type="pathway">
    <text evidence="5">Cofactor biosynthesis; (R)-pantothenate biosynthesis; (R)-pantoate from 3-methyl-2-oxobutanoate: step 1/2.</text>
</comment>
<comment type="catalytic activity">
    <reaction evidence="5">
        <text>(6R)-5,10-methylene-5,6,7,8-tetrahydrofolate + 3-methyl-2-oxobutanoate + H2O = 2-dehydropantoate + (6S)-5,6,7,8-tetrahydrofolate</text>
        <dbReference type="Rhea" id="RHEA:11824"/>
        <dbReference type="ChEBI" id="CHEBI:11561"/>
        <dbReference type="ChEBI" id="CHEBI:11851"/>
        <dbReference type="ChEBI" id="CHEBI:15377"/>
        <dbReference type="ChEBI" id="CHEBI:15636"/>
        <dbReference type="ChEBI" id="CHEBI:57453"/>
        <dbReference type="EC" id="2.1.2.11"/>
    </reaction>
</comment>
<name>A0ABT9JQE3_9PROT</name>
<comment type="function">
    <text evidence="5">Catalyzes the reversible reaction in which hydroxymethyl group from 5,10-methylenetetrahydrofolate is transferred onto alpha-ketoisovalerate to form ketopantoate.</text>
</comment>
<gene>
    <name evidence="5 6" type="primary">panB</name>
    <name evidence="6" type="ORF">Q9291_02810</name>
</gene>
<feature type="binding site" evidence="5">
    <location>
        <begin position="41"/>
        <end position="42"/>
    </location>
    <ligand>
        <name>3-methyl-2-oxobutanoate</name>
        <dbReference type="ChEBI" id="CHEBI:11851"/>
    </ligand>
</feature>
<feature type="binding site" evidence="5">
    <location>
        <position position="120"/>
    </location>
    <ligand>
        <name>Mg(2+)</name>
        <dbReference type="ChEBI" id="CHEBI:18420"/>
    </ligand>
</feature>
<dbReference type="Pfam" id="PF02548">
    <property type="entry name" value="Pantoate_transf"/>
    <property type="match status" value="1"/>
</dbReference>
<accession>A0ABT9JQE3</accession>